<name>A0A4R5MAB6_9BURK</name>
<gene>
    <name evidence="1" type="ORF">EYW47_15295</name>
</gene>
<protein>
    <submittedName>
        <fullName evidence="1">Uncharacterized protein</fullName>
    </submittedName>
</protein>
<dbReference type="Proteomes" id="UP000295722">
    <property type="component" value="Unassembled WGS sequence"/>
</dbReference>
<organism evidence="1 2">
    <name type="scientific">Paraburkholderia silviterrae</name>
    <dbReference type="NCBI Taxonomy" id="2528715"/>
    <lineage>
        <taxon>Bacteria</taxon>
        <taxon>Pseudomonadati</taxon>
        <taxon>Pseudomonadota</taxon>
        <taxon>Betaproteobacteria</taxon>
        <taxon>Burkholderiales</taxon>
        <taxon>Burkholderiaceae</taxon>
        <taxon>Paraburkholderia</taxon>
    </lineage>
</organism>
<evidence type="ECO:0000313" key="2">
    <source>
        <dbReference type="Proteomes" id="UP000295722"/>
    </source>
</evidence>
<dbReference type="AlphaFoldDB" id="A0A4R5MAB6"/>
<dbReference type="EMBL" id="SMRP01000006">
    <property type="protein sequence ID" value="TDG23291.1"/>
    <property type="molecule type" value="Genomic_DNA"/>
</dbReference>
<evidence type="ECO:0000313" key="1">
    <source>
        <dbReference type="EMBL" id="TDG23291.1"/>
    </source>
</evidence>
<accession>A0A4R5MAB6</accession>
<keyword evidence="2" id="KW-1185">Reference proteome</keyword>
<reference evidence="1 2" key="1">
    <citation type="submission" date="2019-03" db="EMBL/GenBank/DDBJ databases">
        <title>Paraburkholderia sp. 4M-K11, isolated from subtropical forest soil.</title>
        <authorList>
            <person name="Gao Z.-H."/>
            <person name="Qiu L.-H."/>
        </authorList>
    </citation>
    <scope>NUCLEOTIDE SEQUENCE [LARGE SCALE GENOMIC DNA]</scope>
    <source>
        <strain evidence="1 2">4M-K11</strain>
    </source>
</reference>
<comment type="caution">
    <text evidence="1">The sequence shown here is derived from an EMBL/GenBank/DDBJ whole genome shotgun (WGS) entry which is preliminary data.</text>
</comment>
<sequence>MTMMRTEIETRRKRYAMQRLSLAMKRLIQVDSADERIMATRWVVAWGRAVGERRFEPMWHESVTQALAASARSQNAASRAQ</sequence>
<dbReference type="OrthoDB" id="9115000at2"/>
<dbReference type="RefSeq" id="WP_133195661.1">
    <property type="nucleotide sequence ID" value="NZ_SMRP01000006.1"/>
</dbReference>
<proteinExistence type="predicted"/>